<dbReference type="SUPFAM" id="SSF55331">
    <property type="entry name" value="Tautomerase/MIF"/>
    <property type="match status" value="1"/>
</dbReference>
<dbReference type="EMBL" id="JAOCQF010000001">
    <property type="protein sequence ID" value="MCT8328918.1"/>
    <property type="molecule type" value="Genomic_DNA"/>
</dbReference>
<gene>
    <name evidence="4" type="ORF">N5I32_05240</name>
</gene>
<keyword evidence="2" id="KW-0413">Isomerase</keyword>
<dbReference type="Gene3D" id="3.30.429.10">
    <property type="entry name" value="Macrophage Migration Inhibitory Factor"/>
    <property type="match status" value="1"/>
</dbReference>
<accession>A0ABT2NLE4</accession>
<evidence type="ECO:0000313" key="5">
    <source>
        <dbReference type="Proteomes" id="UP001205601"/>
    </source>
</evidence>
<dbReference type="PANTHER" id="PTHR35530:SF1">
    <property type="entry name" value="2-HYDROXYMUCONATE TAUTOMERASE"/>
    <property type="match status" value="1"/>
</dbReference>
<evidence type="ECO:0000313" key="4">
    <source>
        <dbReference type="EMBL" id="MCT8328918.1"/>
    </source>
</evidence>
<name>A0ABT2NLE4_9RHOB</name>
<comment type="caution">
    <text evidence="4">The sequence shown here is derived from an EMBL/GenBank/DDBJ whole genome shotgun (WGS) entry which is preliminary data.</text>
</comment>
<feature type="domain" description="4-oxalocrotonate tautomerase-like" evidence="3">
    <location>
        <begin position="21"/>
        <end position="81"/>
    </location>
</feature>
<organism evidence="4 5">
    <name type="scientific">Albidovulum sediminis</name>
    <dbReference type="NCBI Taxonomy" id="3066345"/>
    <lineage>
        <taxon>Bacteria</taxon>
        <taxon>Pseudomonadati</taxon>
        <taxon>Pseudomonadota</taxon>
        <taxon>Alphaproteobacteria</taxon>
        <taxon>Rhodobacterales</taxon>
        <taxon>Paracoccaceae</taxon>
        <taxon>Albidovulum</taxon>
    </lineage>
</organism>
<comment type="similarity">
    <text evidence="1">Belongs to the 4-oxalocrotonate tautomerase family.</text>
</comment>
<evidence type="ECO:0000259" key="3">
    <source>
        <dbReference type="Pfam" id="PF01361"/>
    </source>
</evidence>
<dbReference type="InterPro" id="IPR004370">
    <property type="entry name" value="4-OT-like_dom"/>
</dbReference>
<evidence type="ECO:0000256" key="1">
    <source>
        <dbReference type="ARBA" id="ARBA00006723"/>
    </source>
</evidence>
<dbReference type="InterPro" id="IPR014347">
    <property type="entry name" value="Tautomerase/MIF_sf"/>
</dbReference>
<proteinExistence type="inferred from homology"/>
<sequence>MRNLALLALPSTATIKEKDMPLVDIEVIEGVFSAEKKKELIARVTDAMVSVEGEAMRGVTWVRLKEVGSGDWAIGGHCLTAADVRAMAAE</sequence>
<reference evidence="5" key="1">
    <citation type="submission" date="2023-07" db="EMBL/GenBank/DDBJ databases">
        <title>Defluviimonas sediminis sp. nov., isolated from mangrove sediment.</title>
        <authorList>
            <person name="Liu L."/>
            <person name="Li J."/>
            <person name="Huang Y."/>
            <person name="Pan J."/>
            <person name="Li M."/>
        </authorList>
    </citation>
    <scope>NUCLEOTIDE SEQUENCE [LARGE SCALE GENOMIC DNA]</scope>
    <source>
        <strain evidence="5">FT324</strain>
    </source>
</reference>
<dbReference type="Pfam" id="PF01361">
    <property type="entry name" value="Tautomerase"/>
    <property type="match status" value="1"/>
</dbReference>
<protein>
    <submittedName>
        <fullName evidence="4">Tautomerase family protein</fullName>
    </submittedName>
</protein>
<evidence type="ECO:0000256" key="2">
    <source>
        <dbReference type="ARBA" id="ARBA00023235"/>
    </source>
</evidence>
<dbReference type="Proteomes" id="UP001205601">
    <property type="component" value="Unassembled WGS sequence"/>
</dbReference>
<dbReference type="PANTHER" id="PTHR35530">
    <property type="entry name" value="TAUTOMERASE-RELATED"/>
    <property type="match status" value="1"/>
</dbReference>
<keyword evidence="5" id="KW-1185">Reference proteome</keyword>